<dbReference type="PROSITE" id="PS51257">
    <property type="entry name" value="PROKAR_LIPOPROTEIN"/>
    <property type="match status" value="1"/>
</dbReference>
<feature type="compositionally biased region" description="Low complexity" evidence="1">
    <location>
        <begin position="150"/>
        <end position="163"/>
    </location>
</feature>
<gene>
    <name evidence="3" type="ORF">EHV15_16300</name>
</gene>
<dbReference type="AlphaFoldDB" id="A0A3P3U3P7"/>
<name>A0A3P3U3P7_9BACL</name>
<organism evidence="3 4">
    <name type="scientific">Paenibacillus oralis</name>
    <dbReference type="NCBI Taxonomy" id="2490856"/>
    <lineage>
        <taxon>Bacteria</taxon>
        <taxon>Bacillati</taxon>
        <taxon>Bacillota</taxon>
        <taxon>Bacilli</taxon>
        <taxon>Bacillales</taxon>
        <taxon>Paenibacillaceae</taxon>
        <taxon>Paenibacillus</taxon>
    </lineage>
</organism>
<feature type="region of interest" description="Disordered" evidence="1">
    <location>
        <begin position="46"/>
        <end position="189"/>
    </location>
</feature>
<dbReference type="EMBL" id="RRCN01000001">
    <property type="protein sequence ID" value="RRJ64309.1"/>
    <property type="molecule type" value="Genomic_DNA"/>
</dbReference>
<accession>A0A3P3U3P7</accession>
<evidence type="ECO:0000313" key="3">
    <source>
        <dbReference type="EMBL" id="RRJ64309.1"/>
    </source>
</evidence>
<keyword evidence="4" id="KW-1185">Reference proteome</keyword>
<keyword evidence="2" id="KW-0732">Signal</keyword>
<evidence type="ECO:0000256" key="1">
    <source>
        <dbReference type="SAM" id="MobiDB-lite"/>
    </source>
</evidence>
<evidence type="ECO:0000313" key="4">
    <source>
        <dbReference type="Proteomes" id="UP000267017"/>
    </source>
</evidence>
<evidence type="ECO:0000256" key="2">
    <source>
        <dbReference type="SAM" id="SignalP"/>
    </source>
</evidence>
<feature type="chain" id="PRO_5039406572" description="Lipoprotein" evidence="2">
    <location>
        <begin position="22"/>
        <end position="313"/>
    </location>
</feature>
<proteinExistence type="predicted"/>
<dbReference type="RefSeq" id="WP_128632124.1">
    <property type="nucleotide sequence ID" value="NZ_RRCN01000001.1"/>
</dbReference>
<dbReference type="Proteomes" id="UP000267017">
    <property type="component" value="Unassembled WGS sequence"/>
</dbReference>
<feature type="compositionally biased region" description="Low complexity" evidence="1">
    <location>
        <begin position="86"/>
        <end position="105"/>
    </location>
</feature>
<evidence type="ECO:0008006" key="5">
    <source>
        <dbReference type="Google" id="ProtNLM"/>
    </source>
</evidence>
<protein>
    <recommendedName>
        <fullName evidence="5">Lipoprotein</fullName>
    </recommendedName>
</protein>
<comment type="caution">
    <text evidence="3">The sequence shown here is derived from an EMBL/GenBank/DDBJ whole genome shotgun (WGS) entry which is preliminary data.</text>
</comment>
<feature type="signal peptide" evidence="2">
    <location>
        <begin position="1"/>
        <end position="21"/>
    </location>
</feature>
<dbReference type="OrthoDB" id="2583024at2"/>
<feature type="compositionally biased region" description="Basic and acidic residues" evidence="1">
    <location>
        <begin position="113"/>
        <end position="123"/>
    </location>
</feature>
<feature type="compositionally biased region" description="Low complexity" evidence="1">
    <location>
        <begin position="124"/>
        <end position="134"/>
    </location>
</feature>
<reference evidence="3 4" key="1">
    <citation type="submission" date="2018-11" db="EMBL/GenBank/DDBJ databases">
        <title>Genome sequencing of Paenibacillus sp. KCOM 3021 (= ChDC PVNT-B20).</title>
        <authorList>
            <person name="Kook J.-K."/>
            <person name="Park S.-N."/>
            <person name="Lim Y.K."/>
        </authorList>
    </citation>
    <scope>NUCLEOTIDE SEQUENCE [LARGE SCALE GENOMIC DNA]</scope>
    <source>
        <strain evidence="3 4">KCOM 3021</strain>
    </source>
</reference>
<sequence length="313" mass="32540">MKKSLSLPCLLLVLSALLLQACGKDAGSREEAGSFGAAASAGTAFSYELQSPDTAESEKPEQEPAATSSPVDKEDVGVPEATAVKEAGAAPETPAGAPQDAAAKAAVDESGEAGEKTADKPKSADAGQASASSSNKSDTAKAGQSKMPGKKVAAASSKSSGSGEAPQAETTGAASEKAPTSASGKAKGVKSGVTTIGWSEFFDGDDQTTPSERFWDLSGSTVTIKGFMGEVLSFENHWFLLIPEPGAECPFDNGDETYWNKIMIVFVPDDVNLRYKPEALQITGRLDVGIKIDESGYKTMFRLYDASFEEIKE</sequence>
<feature type="compositionally biased region" description="Polar residues" evidence="1">
    <location>
        <begin position="168"/>
        <end position="183"/>
    </location>
</feature>